<dbReference type="InterPro" id="IPR051218">
    <property type="entry name" value="Sec_MonoDiacylglyc_Lipase"/>
</dbReference>
<dbReference type="SUPFAM" id="SSF53474">
    <property type="entry name" value="alpha/beta-Hydrolases"/>
    <property type="match status" value="1"/>
</dbReference>
<reference evidence="2 3" key="1">
    <citation type="submission" date="2023-01" db="EMBL/GenBank/DDBJ databases">
        <title>Genomes from the Australian National Cyanobacteria Reference Collection.</title>
        <authorList>
            <person name="Willis A."/>
            <person name="Lee E.M.F."/>
        </authorList>
    </citation>
    <scope>NUCLEOTIDE SEQUENCE [LARGE SCALE GENOMIC DNA]</scope>
    <source>
        <strain evidence="2 3">CS-549</strain>
    </source>
</reference>
<dbReference type="RefSeq" id="WP_096567363.1">
    <property type="nucleotide sequence ID" value="NZ_JAQMTI010000279.1"/>
</dbReference>
<name>A0ABT4ZX94_9CYAN</name>
<comment type="caution">
    <text evidence="2">The sequence shown here is derived from an EMBL/GenBank/DDBJ whole genome shotgun (WGS) entry which is preliminary data.</text>
</comment>
<evidence type="ECO:0000259" key="1">
    <source>
        <dbReference type="Pfam" id="PF01764"/>
    </source>
</evidence>
<dbReference type="PANTHER" id="PTHR45856">
    <property type="entry name" value="ALPHA/BETA-HYDROLASES SUPERFAMILY PROTEIN"/>
    <property type="match status" value="1"/>
</dbReference>
<keyword evidence="3" id="KW-1185">Reference proteome</keyword>
<proteinExistence type="predicted"/>
<dbReference type="PANTHER" id="PTHR45856:SF24">
    <property type="entry name" value="FUNGAL LIPASE-LIKE DOMAIN-CONTAINING PROTEIN"/>
    <property type="match status" value="1"/>
</dbReference>
<dbReference type="CDD" id="cd00519">
    <property type="entry name" value="Lipase_3"/>
    <property type="match status" value="1"/>
</dbReference>
<feature type="domain" description="Fungal lipase-type" evidence="1">
    <location>
        <begin position="78"/>
        <end position="204"/>
    </location>
</feature>
<dbReference type="EMBL" id="JAQMTI010000279">
    <property type="protein sequence ID" value="MDB9444057.1"/>
    <property type="molecule type" value="Genomic_DNA"/>
</dbReference>
<gene>
    <name evidence="2" type="ORF">PN497_22285</name>
</gene>
<organism evidence="2 3">
    <name type="scientific">Sphaerospermopsis kisseleviana CS-549</name>
    <dbReference type="NCBI Taxonomy" id="3021783"/>
    <lineage>
        <taxon>Bacteria</taxon>
        <taxon>Bacillati</taxon>
        <taxon>Cyanobacteriota</taxon>
        <taxon>Cyanophyceae</taxon>
        <taxon>Nostocales</taxon>
        <taxon>Aphanizomenonaceae</taxon>
        <taxon>Sphaerospermopsis</taxon>
        <taxon>Sphaerospermopsis kisseleviana</taxon>
    </lineage>
</organism>
<dbReference type="Proteomes" id="UP001211711">
    <property type="component" value="Unassembled WGS sequence"/>
</dbReference>
<dbReference type="InterPro" id="IPR029058">
    <property type="entry name" value="AB_hydrolase_fold"/>
</dbReference>
<protein>
    <submittedName>
        <fullName evidence="2">Lipase family protein</fullName>
    </submittedName>
</protein>
<dbReference type="InterPro" id="IPR002921">
    <property type="entry name" value="Fungal_lipase-type"/>
</dbReference>
<accession>A0ABT4ZX94</accession>
<sequence length="283" mass="31659">MNKPIAPHKTELDPGNAYWMARCASEVYKCVSKDNQLPDEAGILASLKAEDDGFISVVGADKNSAQAALIEHKDYLCFAFRGTNELVDWLDNINVLSTKQLFGEFHKGFWDSVTDVWDPLWAAYKECEQVQERPILITGHSLGGGMATIAAARLAHLKIPFTSVYTFGQPRSMTWSTAKLLDSMCKGQFFRFENNNDIVTKVPSRLAGYTHVGTHLYISEEKTITLNPGLRYILMDYLDGLFSALSQPGFDGIQDHDMNNYLNAIQSWSFETQDVKKLGLKAS</sequence>
<dbReference type="Gene3D" id="3.40.50.1820">
    <property type="entry name" value="alpha/beta hydrolase"/>
    <property type="match status" value="1"/>
</dbReference>
<evidence type="ECO:0000313" key="2">
    <source>
        <dbReference type="EMBL" id="MDB9444057.1"/>
    </source>
</evidence>
<dbReference type="Pfam" id="PF01764">
    <property type="entry name" value="Lipase_3"/>
    <property type="match status" value="1"/>
</dbReference>
<evidence type="ECO:0000313" key="3">
    <source>
        <dbReference type="Proteomes" id="UP001211711"/>
    </source>
</evidence>